<accession>A0A840YUK4</accession>
<dbReference type="RefSeq" id="WP_184001004.1">
    <property type="nucleotide sequence ID" value="NZ_BAABIF010000004.1"/>
</dbReference>
<feature type="domain" description="Multidrug resistance protein MdtA-like beta-barrel" evidence="7">
    <location>
        <begin position="234"/>
        <end position="317"/>
    </location>
</feature>
<name>A0A840YUK4_9SPHN</name>
<dbReference type="Pfam" id="PF25917">
    <property type="entry name" value="BSH_RND"/>
    <property type="match status" value="1"/>
</dbReference>
<dbReference type="InterPro" id="IPR006143">
    <property type="entry name" value="RND_pump_MFP"/>
</dbReference>
<dbReference type="AlphaFoldDB" id="A0A840YUK4"/>
<dbReference type="SUPFAM" id="SSF111369">
    <property type="entry name" value="HlyD-like secretion proteins"/>
    <property type="match status" value="1"/>
</dbReference>
<protein>
    <submittedName>
        <fullName evidence="9">RND family efflux transporter MFP subunit</fullName>
    </submittedName>
</protein>
<feature type="region of interest" description="Disordered" evidence="4">
    <location>
        <begin position="388"/>
        <end position="422"/>
    </location>
</feature>
<keyword evidence="10" id="KW-1185">Reference proteome</keyword>
<evidence type="ECO:0000259" key="6">
    <source>
        <dbReference type="Pfam" id="PF25917"/>
    </source>
</evidence>
<dbReference type="InterPro" id="IPR058626">
    <property type="entry name" value="MdtA-like_b-barrel"/>
</dbReference>
<keyword evidence="3" id="KW-0175">Coiled coil</keyword>
<feature type="coiled-coil region" evidence="3">
    <location>
        <begin position="125"/>
        <end position="183"/>
    </location>
</feature>
<dbReference type="InterPro" id="IPR058624">
    <property type="entry name" value="MdtA-like_HH"/>
</dbReference>
<comment type="similarity">
    <text evidence="2">Belongs to the membrane fusion protein (MFP) (TC 8.A.1) family.</text>
</comment>
<feature type="domain" description="Multidrug resistance protein MdtA-like C-terminal permuted SH3" evidence="8">
    <location>
        <begin position="323"/>
        <end position="379"/>
    </location>
</feature>
<comment type="subcellular location">
    <subcellularLocation>
        <location evidence="1">Cell envelope</location>
    </subcellularLocation>
</comment>
<evidence type="ECO:0000256" key="3">
    <source>
        <dbReference type="SAM" id="Coils"/>
    </source>
</evidence>
<evidence type="ECO:0000259" key="7">
    <source>
        <dbReference type="Pfam" id="PF25944"/>
    </source>
</evidence>
<evidence type="ECO:0000313" key="10">
    <source>
        <dbReference type="Proteomes" id="UP000554342"/>
    </source>
</evidence>
<dbReference type="Gene3D" id="2.40.420.20">
    <property type="match status" value="1"/>
</dbReference>
<evidence type="ECO:0000259" key="5">
    <source>
        <dbReference type="Pfam" id="PF25876"/>
    </source>
</evidence>
<dbReference type="EMBL" id="JACIJI010000001">
    <property type="protein sequence ID" value="MBB5717205.1"/>
    <property type="molecule type" value="Genomic_DNA"/>
</dbReference>
<evidence type="ECO:0000259" key="8">
    <source>
        <dbReference type="Pfam" id="PF25967"/>
    </source>
</evidence>
<dbReference type="GO" id="GO:0022857">
    <property type="term" value="F:transmembrane transporter activity"/>
    <property type="evidence" value="ECO:0007669"/>
    <property type="project" value="InterPro"/>
</dbReference>
<dbReference type="GO" id="GO:0046677">
    <property type="term" value="P:response to antibiotic"/>
    <property type="evidence" value="ECO:0007669"/>
    <property type="project" value="TreeGrafter"/>
</dbReference>
<dbReference type="InterPro" id="IPR058625">
    <property type="entry name" value="MdtA-like_BSH"/>
</dbReference>
<dbReference type="GO" id="GO:0030313">
    <property type="term" value="C:cell envelope"/>
    <property type="evidence" value="ECO:0007669"/>
    <property type="project" value="UniProtKB-SubCell"/>
</dbReference>
<dbReference type="Gene3D" id="1.10.287.470">
    <property type="entry name" value="Helix hairpin bin"/>
    <property type="match status" value="1"/>
</dbReference>
<dbReference type="InterPro" id="IPR058627">
    <property type="entry name" value="MdtA-like_C"/>
</dbReference>
<comment type="caution">
    <text evidence="9">The sequence shown here is derived from an EMBL/GenBank/DDBJ whole genome shotgun (WGS) entry which is preliminary data.</text>
</comment>
<dbReference type="Pfam" id="PF25876">
    <property type="entry name" value="HH_MFP_RND"/>
    <property type="match status" value="1"/>
</dbReference>
<evidence type="ECO:0000256" key="1">
    <source>
        <dbReference type="ARBA" id="ARBA00004196"/>
    </source>
</evidence>
<dbReference type="PANTHER" id="PTHR30158">
    <property type="entry name" value="ACRA/E-RELATED COMPONENT OF DRUG EFFLUX TRANSPORTER"/>
    <property type="match status" value="1"/>
</dbReference>
<sequence length="422" mass="44829">MNMISRIARGGEVVSAPRPRSARWKRAAITAAPLALVLWGGYEIAHRGTPAAAAPPPPTVTIATPLQRPIREWDDYVGRFEASKTVDVRPRVSGEVTAIHFQDGAIVHKGQLLFTIDPRPFAAALAEAKARVASAQSDLVLARANLARARKLIDVDAVSQSDVDQLQAKQQAAQAALAGAQAAVRARALDLNFTQVRAPISGRISDRRVDAGNLVAGGDGSAATLLTTINKLDPIYFSFDASEALFLKSKRAKEQGDAPSPIEIKLQDETGYRWHGRLDFTDNGLDPRSGTIRGRAILDNPKMFLTPGMFGNARLATGGTTTALLVPDASIETDQARKLVVVIGKDGTATAKPVELGPVVHGLRVIRSGLTPQDRVVISDPELAMPGSKVLTKPGKIRPDDSGQPQEAIEAPVPGQATFATS</sequence>
<evidence type="ECO:0000256" key="4">
    <source>
        <dbReference type="SAM" id="MobiDB-lite"/>
    </source>
</evidence>
<dbReference type="Pfam" id="PF25944">
    <property type="entry name" value="Beta-barrel_RND"/>
    <property type="match status" value="1"/>
</dbReference>
<proteinExistence type="inferred from homology"/>
<dbReference type="NCBIfam" id="TIGR01730">
    <property type="entry name" value="RND_mfp"/>
    <property type="match status" value="1"/>
</dbReference>
<dbReference type="Gene3D" id="2.40.30.170">
    <property type="match status" value="1"/>
</dbReference>
<dbReference type="Proteomes" id="UP000554342">
    <property type="component" value="Unassembled WGS sequence"/>
</dbReference>
<organism evidence="9 10">
    <name type="scientific">Stakelama sediminis</name>
    <dbReference type="NCBI Taxonomy" id="463200"/>
    <lineage>
        <taxon>Bacteria</taxon>
        <taxon>Pseudomonadati</taxon>
        <taxon>Pseudomonadota</taxon>
        <taxon>Alphaproteobacteria</taxon>
        <taxon>Sphingomonadales</taxon>
        <taxon>Sphingomonadaceae</taxon>
        <taxon>Stakelama</taxon>
    </lineage>
</organism>
<evidence type="ECO:0000256" key="2">
    <source>
        <dbReference type="ARBA" id="ARBA00009477"/>
    </source>
</evidence>
<feature type="domain" description="Multidrug resistance protein MdtA-like barrel-sandwich hybrid" evidence="6">
    <location>
        <begin position="85"/>
        <end position="223"/>
    </location>
</feature>
<dbReference type="Pfam" id="PF25967">
    <property type="entry name" value="RND-MFP_C"/>
    <property type="match status" value="1"/>
</dbReference>
<feature type="domain" description="Multidrug resistance protein MdtA-like alpha-helical hairpin" evidence="5">
    <location>
        <begin position="125"/>
        <end position="194"/>
    </location>
</feature>
<dbReference type="Gene3D" id="2.40.50.100">
    <property type="match status" value="1"/>
</dbReference>
<dbReference type="GO" id="GO:0005886">
    <property type="term" value="C:plasma membrane"/>
    <property type="evidence" value="ECO:0007669"/>
    <property type="project" value="TreeGrafter"/>
</dbReference>
<reference evidence="9 10" key="1">
    <citation type="submission" date="2020-08" db="EMBL/GenBank/DDBJ databases">
        <title>Genomic Encyclopedia of Type Strains, Phase IV (KMG-IV): sequencing the most valuable type-strain genomes for metagenomic binning, comparative biology and taxonomic classification.</title>
        <authorList>
            <person name="Goeker M."/>
        </authorList>
    </citation>
    <scope>NUCLEOTIDE SEQUENCE [LARGE SCALE GENOMIC DNA]</scope>
    <source>
        <strain evidence="9 10">DSM 27203</strain>
    </source>
</reference>
<evidence type="ECO:0000313" key="9">
    <source>
        <dbReference type="EMBL" id="MBB5717205.1"/>
    </source>
</evidence>
<dbReference type="PANTHER" id="PTHR30158:SF10">
    <property type="entry name" value="CATION EFFLUX PUMP"/>
    <property type="match status" value="1"/>
</dbReference>
<gene>
    <name evidence="9" type="ORF">FHR23_000112</name>
</gene>